<evidence type="ECO:0000256" key="4">
    <source>
        <dbReference type="ARBA" id="ARBA00022723"/>
    </source>
</evidence>
<keyword evidence="7" id="KW-0106">Calcium</keyword>
<evidence type="ECO:0000256" key="3">
    <source>
        <dbReference type="ARBA" id="ARBA00022651"/>
    </source>
</evidence>
<dbReference type="InterPro" id="IPR029058">
    <property type="entry name" value="AB_hydrolase_fold"/>
</dbReference>
<accession>A0AAW0QUU4</accession>
<feature type="chain" id="PRO_5043091126" description="Carboxylic ester hydrolase" evidence="10">
    <location>
        <begin position="18"/>
        <end position="515"/>
    </location>
</feature>
<dbReference type="EC" id="3.1.1.-" evidence="10"/>
<dbReference type="Proteomes" id="UP001392437">
    <property type="component" value="Unassembled WGS sequence"/>
</dbReference>
<evidence type="ECO:0000256" key="8">
    <source>
        <dbReference type="ARBA" id="ARBA00023157"/>
    </source>
</evidence>
<keyword evidence="2" id="KW-0719">Serine esterase</keyword>
<comment type="similarity">
    <text evidence="1 10">Belongs to the tannase family.</text>
</comment>
<keyword evidence="3" id="KW-0858">Xylan degradation</keyword>
<feature type="signal peptide" evidence="10">
    <location>
        <begin position="1"/>
        <end position="17"/>
    </location>
</feature>
<dbReference type="EMBL" id="JAQQWP010000007">
    <property type="protein sequence ID" value="KAK8109906.1"/>
    <property type="molecule type" value="Genomic_DNA"/>
</dbReference>
<protein>
    <recommendedName>
        <fullName evidence="10">Carboxylic ester hydrolase</fullName>
        <ecNumber evidence="10">3.1.1.-</ecNumber>
    </recommendedName>
</protein>
<keyword evidence="5 10" id="KW-0732">Signal</keyword>
<keyword evidence="8" id="KW-1015">Disulfide bond</keyword>
<comment type="catalytic activity">
    <reaction evidence="9">
        <text>feruloyl-polysaccharide + H2O = ferulate + polysaccharide.</text>
        <dbReference type="EC" id="3.1.1.73"/>
    </reaction>
</comment>
<dbReference type="Pfam" id="PF07519">
    <property type="entry name" value="Tannase"/>
    <property type="match status" value="1"/>
</dbReference>
<dbReference type="InterPro" id="IPR011118">
    <property type="entry name" value="Tannase/feruloyl_esterase"/>
</dbReference>
<evidence type="ECO:0000256" key="10">
    <source>
        <dbReference type="RuleBase" id="RU361238"/>
    </source>
</evidence>
<keyword evidence="3" id="KW-0624">Polysaccharide degradation</keyword>
<evidence type="ECO:0000256" key="5">
    <source>
        <dbReference type="ARBA" id="ARBA00022729"/>
    </source>
</evidence>
<dbReference type="Gene3D" id="3.40.50.1820">
    <property type="entry name" value="alpha/beta hydrolase"/>
    <property type="match status" value="1"/>
</dbReference>
<evidence type="ECO:0000256" key="7">
    <source>
        <dbReference type="ARBA" id="ARBA00022837"/>
    </source>
</evidence>
<name>A0AAW0QUU4_9PEZI</name>
<dbReference type="GO" id="GO:0030600">
    <property type="term" value="F:feruloyl esterase activity"/>
    <property type="evidence" value="ECO:0007669"/>
    <property type="project" value="UniProtKB-EC"/>
</dbReference>
<evidence type="ECO:0000256" key="1">
    <source>
        <dbReference type="ARBA" id="ARBA00006249"/>
    </source>
</evidence>
<keyword evidence="13" id="KW-1185">Reference proteome</keyword>
<dbReference type="SUPFAM" id="SSF53474">
    <property type="entry name" value="alpha/beta-Hydrolases"/>
    <property type="match status" value="1"/>
</dbReference>
<organism evidence="12 13">
    <name type="scientific">Apiospora kogelbergensis</name>
    <dbReference type="NCBI Taxonomy" id="1337665"/>
    <lineage>
        <taxon>Eukaryota</taxon>
        <taxon>Fungi</taxon>
        <taxon>Dikarya</taxon>
        <taxon>Ascomycota</taxon>
        <taxon>Pezizomycotina</taxon>
        <taxon>Sordariomycetes</taxon>
        <taxon>Xylariomycetidae</taxon>
        <taxon>Amphisphaeriales</taxon>
        <taxon>Apiosporaceae</taxon>
        <taxon>Apiospora</taxon>
    </lineage>
</organism>
<evidence type="ECO:0000313" key="13">
    <source>
        <dbReference type="Proteomes" id="UP001392437"/>
    </source>
</evidence>
<evidence type="ECO:0000256" key="11">
    <source>
        <dbReference type="SAM" id="MobiDB-lite"/>
    </source>
</evidence>
<reference evidence="12 13" key="1">
    <citation type="submission" date="2023-01" db="EMBL/GenBank/DDBJ databases">
        <title>Analysis of 21 Apiospora genomes using comparative genomics revels a genus with tremendous synthesis potential of carbohydrate active enzymes and secondary metabolites.</title>
        <authorList>
            <person name="Sorensen T."/>
        </authorList>
    </citation>
    <scope>NUCLEOTIDE SEQUENCE [LARGE SCALE GENOMIC DNA]</scope>
    <source>
        <strain evidence="12 13">CBS 117206</strain>
    </source>
</reference>
<keyword evidence="4" id="KW-0479">Metal-binding</keyword>
<keyword evidence="6 10" id="KW-0378">Hydrolase</keyword>
<keyword evidence="3" id="KW-0119">Carbohydrate metabolism</keyword>
<evidence type="ECO:0000256" key="2">
    <source>
        <dbReference type="ARBA" id="ARBA00022487"/>
    </source>
</evidence>
<sequence>MLSQLALFATWQTLAIAASCSRPWGISDCSQFAGSVKSSLDSESRVLNATYHEAGTLNTTNGPNSKPLCRIFGEADYANNNTILFQLWLPASGDYNNRFLVVGNGGMAGTIDEAGLMKNINEGYAVAGGDGGHRASENNGGSGKPGVYMPYMHDKDQVKAWIHNSIAQFTPVAKSLAEKFYAKPAKHSYYVGCSTGGAQGFALAQHHPGLFDGIIAGCPGNWYSHLALSFLWNAQKTKGASFLSQSALDLITKSALAQCDAIDGVEDGVMENPLLCDFDVNTLACDAEAADPTKCLTGVQLAAAKDIYAGPVDSRTNASLYPGFSVGSETQWAMQEGDLAEAFAVPILQNMVFDNLTYDSDSFNWGSDVDLLDERVGTFIDEISPDLSAFQKAGGKMIVMQSWADPYNAALWPIQHLKQLEETAGGDVGDWFRLFMVPGGGHCGSASNYPQVPANWHSLEAMTTWVEDKSRPEEMTSSNPADKSSRSRKLCPWPSTAHYVGGNTDEWKSYECERA</sequence>
<evidence type="ECO:0000313" key="12">
    <source>
        <dbReference type="EMBL" id="KAK8109906.1"/>
    </source>
</evidence>
<proteinExistence type="inferred from homology"/>
<comment type="caution">
    <text evidence="12">The sequence shown here is derived from an EMBL/GenBank/DDBJ whole genome shotgun (WGS) entry which is preliminary data.</text>
</comment>
<evidence type="ECO:0000256" key="6">
    <source>
        <dbReference type="ARBA" id="ARBA00022801"/>
    </source>
</evidence>
<dbReference type="PANTHER" id="PTHR33938:SF15">
    <property type="entry name" value="FERULOYL ESTERASE B-RELATED"/>
    <property type="match status" value="1"/>
</dbReference>
<dbReference type="PANTHER" id="PTHR33938">
    <property type="entry name" value="FERULOYL ESTERASE B-RELATED"/>
    <property type="match status" value="1"/>
</dbReference>
<dbReference type="GO" id="GO:0046872">
    <property type="term" value="F:metal ion binding"/>
    <property type="evidence" value="ECO:0007669"/>
    <property type="project" value="UniProtKB-KW"/>
</dbReference>
<feature type="region of interest" description="Disordered" evidence="11">
    <location>
        <begin position="467"/>
        <end position="503"/>
    </location>
</feature>
<dbReference type="GO" id="GO:0045493">
    <property type="term" value="P:xylan catabolic process"/>
    <property type="evidence" value="ECO:0007669"/>
    <property type="project" value="UniProtKB-KW"/>
</dbReference>
<dbReference type="AlphaFoldDB" id="A0AAW0QUU4"/>
<gene>
    <name evidence="12" type="ORF">PG999_008043</name>
</gene>
<evidence type="ECO:0000256" key="9">
    <source>
        <dbReference type="ARBA" id="ARBA00034075"/>
    </source>
</evidence>